<evidence type="ECO:0000313" key="2">
    <source>
        <dbReference type="EMBL" id="GAA4701646.1"/>
    </source>
</evidence>
<dbReference type="InterPro" id="IPR052718">
    <property type="entry name" value="NmrA-type_oxidoreductase"/>
</dbReference>
<feature type="domain" description="NAD(P)-binding" evidence="1">
    <location>
        <begin position="7"/>
        <end position="185"/>
    </location>
</feature>
<proteinExistence type="predicted"/>
<dbReference type="RefSeq" id="WP_345520952.1">
    <property type="nucleotide sequence ID" value="NZ_BAABKM010000002.1"/>
</dbReference>
<dbReference type="Proteomes" id="UP001499974">
    <property type="component" value="Unassembled WGS sequence"/>
</dbReference>
<dbReference type="Pfam" id="PF13460">
    <property type="entry name" value="NAD_binding_10"/>
    <property type="match status" value="1"/>
</dbReference>
<dbReference type="EMBL" id="BAABKM010000002">
    <property type="protein sequence ID" value="GAA4701646.1"/>
    <property type="molecule type" value="Genomic_DNA"/>
</dbReference>
<dbReference type="PANTHER" id="PTHR47129:SF1">
    <property type="entry name" value="NMRA-LIKE DOMAIN-CONTAINING PROTEIN"/>
    <property type="match status" value="1"/>
</dbReference>
<dbReference type="CDD" id="cd05269">
    <property type="entry name" value="TMR_SDR_a"/>
    <property type="match status" value="1"/>
</dbReference>
<dbReference type="SUPFAM" id="SSF51735">
    <property type="entry name" value="NAD(P)-binding Rossmann-fold domains"/>
    <property type="match status" value="1"/>
</dbReference>
<keyword evidence="3" id="KW-1185">Reference proteome</keyword>
<sequence>MSFVVTGATGPLGRRTVESLLERGVEPSEIVATGRSVEKLADLAQRGVRVERLDFDDVPASVPWLAAGDVLLLVSGSEVGRRVPQHTAVVELAQRAGVSRIVYTSAPAADDTTLVVAPEHAATEQVIRASGLPFTFLRNGWYTENYLPTFEQAKATGVVAGSAGDGRIASAPRADYADAAAVALSTEGHDGAVYELSGDVAWSFDELAFVFGEVLGREVTYQRLTPDEHRAALLDAGLDEGTAGFVVALDGNAAEGLLGVTTGDLARLLGRPTVPLAETVSSWSR</sequence>
<protein>
    <submittedName>
        <fullName evidence="2">SDR family oxidoreductase</fullName>
    </submittedName>
</protein>
<dbReference type="Gene3D" id="3.90.25.10">
    <property type="entry name" value="UDP-galactose 4-epimerase, domain 1"/>
    <property type="match status" value="1"/>
</dbReference>
<dbReference type="Gene3D" id="3.40.50.720">
    <property type="entry name" value="NAD(P)-binding Rossmann-like Domain"/>
    <property type="match status" value="1"/>
</dbReference>
<comment type="caution">
    <text evidence="2">The sequence shown here is derived from an EMBL/GenBank/DDBJ whole genome shotgun (WGS) entry which is preliminary data.</text>
</comment>
<dbReference type="PANTHER" id="PTHR47129">
    <property type="entry name" value="QUINONE OXIDOREDUCTASE 2"/>
    <property type="match status" value="1"/>
</dbReference>
<evidence type="ECO:0000313" key="3">
    <source>
        <dbReference type="Proteomes" id="UP001499974"/>
    </source>
</evidence>
<reference evidence="3" key="1">
    <citation type="journal article" date="2019" name="Int. J. Syst. Evol. Microbiol.">
        <title>The Global Catalogue of Microorganisms (GCM) 10K type strain sequencing project: providing services to taxonomists for standard genome sequencing and annotation.</title>
        <authorList>
            <consortium name="The Broad Institute Genomics Platform"/>
            <consortium name="The Broad Institute Genome Sequencing Center for Infectious Disease"/>
            <person name="Wu L."/>
            <person name="Ma J."/>
        </authorList>
    </citation>
    <scope>NUCLEOTIDE SEQUENCE [LARGE SCALE GENOMIC DNA]</scope>
    <source>
        <strain evidence="3">JCM 18531</strain>
    </source>
</reference>
<dbReference type="InterPro" id="IPR036291">
    <property type="entry name" value="NAD(P)-bd_dom_sf"/>
</dbReference>
<accession>A0ABP8X9G9</accession>
<organism evidence="2 3">
    <name type="scientific">Nocardioides conyzicola</name>
    <dbReference type="NCBI Taxonomy" id="1651781"/>
    <lineage>
        <taxon>Bacteria</taxon>
        <taxon>Bacillati</taxon>
        <taxon>Actinomycetota</taxon>
        <taxon>Actinomycetes</taxon>
        <taxon>Propionibacteriales</taxon>
        <taxon>Nocardioidaceae</taxon>
        <taxon>Nocardioides</taxon>
    </lineage>
</organism>
<name>A0ABP8X9G9_9ACTN</name>
<gene>
    <name evidence="2" type="ORF">GCM10023349_18430</name>
</gene>
<evidence type="ECO:0000259" key="1">
    <source>
        <dbReference type="Pfam" id="PF13460"/>
    </source>
</evidence>
<dbReference type="InterPro" id="IPR016040">
    <property type="entry name" value="NAD(P)-bd_dom"/>
</dbReference>